<sequence length="420" mass="49283">MRYSIVTNNLDAVESPSDKQVELIENILKSGTSEWHQQQVYFSYLRERNYWILCKCNGRALIHVKSGPNYYYLFSRNSEKRVEHQRECQFRAIASTNSKEKGDIKTITGTDYDFFIEKSSEHSLSNKRENPSRGIRSRQSKLFKLIRHVMRNAENHHIINGCLNGYQTEKDKFLMAAKEIKLGGIHLHEVTFFQQSRASLKYVRDKLFNTKFKQGHHKTAFLIWIADSYELNNNTLSFNYNKDKSMSLNECRALLHHARGDREDGPFFIAALYKYGKNKDGKMCFSFPSAYVVPILSKHSWMICDSNYEREMAYALSSFAKIEFKNIGITSVIEKPIEPLKDIGENNIIPDFDIRVGDKRKFIEVMGYRTLDYIERKERVVPLMERVAPVDEFIAHRFSNKEERQKTMFKYAVKIFKELS</sequence>
<gene>
    <name evidence="1" type="ORF">GCM10017161_42180</name>
</gene>
<dbReference type="RefSeq" id="WP_189774884.1">
    <property type="nucleotide sequence ID" value="NZ_BNCK01000016.1"/>
</dbReference>
<reference evidence="1" key="2">
    <citation type="submission" date="2020-09" db="EMBL/GenBank/DDBJ databases">
        <authorList>
            <person name="Sun Q."/>
            <person name="Kim S."/>
        </authorList>
    </citation>
    <scope>NUCLEOTIDE SEQUENCE</scope>
    <source>
        <strain evidence="1">KCTC 42731</strain>
    </source>
</reference>
<accession>A0A919BT29</accession>
<dbReference type="Proteomes" id="UP000623842">
    <property type="component" value="Unassembled WGS sequence"/>
</dbReference>
<name>A0A919BT29_9GAMM</name>
<evidence type="ECO:0000313" key="1">
    <source>
        <dbReference type="EMBL" id="GHG07954.1"/>
    </source>
</evidence>
<keyword evidence="2" id="KW-1185">Reference proteome</keyword>
<comment type="caution">
    <text evidence="1">The sequence shown here is derived from an EMBL/GenBank/DDBJ whole genome shotgun (WGS) entry which is preliminary data.</text>
</comment>
<dbReference type="EMBL" id="BNCK01000016">
    <property type="protein sequence ID" value="GHG07954.1"/>
    <property type="molecule type" value="Genomic_DNA"/>
</dbReference>
<reference evidence="1" key="1">
    <citation type="journal article" date="2014" name="Int. J. Syst. Evol. Microbiol.">
        <title>Complete genome sequence of Corynebacterium casei LMG S-19264T (=DSM 44701T), isolated from a smear-ripened cheese.</title>
        <authorList>
            <consortium name="US DOE Joint Genome Institute (JGI-PGF)"/>
            <person name="Walter F."/>
            <person name="Albersmeier A."/>
            <person name="Kalinowski J."/>
            <person name="Ruckert C."/>
        </authorList>
    </citation>
    <scope>NUCLEOTIDE SEQUENCE</scope>
    <source>
        <strain evidence="1">KCTC 42731</strain>
    </source>
</reference>
<evidence type="ECO:0000313" key="2">
    <source>
        <dbReference type="Proteomes" id="UP000623842"/>
    </source>
</evidence>
<proteinExistence type="predicted"/>
<organism evidence="1 2">
    <name type="scientific">Thalassotalea marina</name>
    <dbReference type="NCBI Taxonomy" id="1673741"/>
    <lineage>
        <taxon>Bacteria</taxon>
        <taxon>Pseudomonadati</taxon>
        <taxon>Pseudomonadota</taxon>
        <taxon>Gammaproteobacteria</taxon>
        <taxon>Alteromonadales</taxon>
        <taxon>Colwelliaceae</taxon>
        <taxon>Thalassotalea</taxon>
    </lineage>
</organism>
<protein>
    <recommendedName>
        <fullName evidence="3">DUF1173 family protein</fullName>
    </recommendedName>
</protein>
<dbReference type="AlphaFoldDB" id="A0A919BT29"/>
<evidence type="ECO:0008006" key="3">
    <source>
        <dbReference type="Google" id="ProtNLM"/>
    </source>
</evidence>